<sequence length="467" mass="49650">MSRRSAVARRIGLVCALTAVAVAVGAGVVAASNVAAGLYTGSGGTSVPTWLYLATGGGVIGASALLTMLVTDRGIIDSFHDDAVAVSLDQLRAAGSLVLGTLGVATLAFVVVVGFVGPQIGNFSAAVLVTFVGGRALLTILSYAVGSPWPALNPWRRIASVLPNGYATYPERLGTWPAVAALLTLIWLELVAPLSSSPRALAAVVVAYSAFTIAGGVAFTPETWFRRGDPLSVWFRFYGAVAPIQRTEDGLELRYPGARLGDDDVVTDVSAVAFVLVLVWELTYSGFVATTPGVRTVEALVAIGLPPQLVYLGLLLAGFALFWKVYWIAAERTRERAETYLSRRYLAIRFAPPLLAIAAGYHFAHYAGFSISLWPSLIDTLAAPLNPPENPIQYALTSWFGYVEIAGILLGHVLAVWISHAVSFELFPGKLQAIRSQYPFVVVMIFFTVVSLYLVSLPAVEAVYVPG</sequence>
<reference evidence="2 3" key="1">
    <citation type="submission" date="2021-03" db="EMBL/GenBank/DDBJ databases">
        <title>Haloterrigena longa sp. nov. and Haloterrigena limicola sp. nov., extremely halophilic archaea isolated from a salt lake.</title>
        <authorList>
            <person name="Henglin C."/>
        </authorList>
    </citation>
    <scope>NUCLEOTIDE SEQUENCE [LARGE SCALE GENOMIC DNA]</scope>
    <source>
        <strain evidence="2 3">KZCA68</strain>
    </source>
</reference>
<feature type="transmembrane region" description="Helical" evidence="1">
    <location>
        <begin position="438"/>
        <end position="460"/>
    </location>
</feature>
<feature type="transmembrane region" description="Helical" evidence="1">
    <location>
        <begin position="91"/>
        <end position="117"/>
    </location>
</feature>
<gene>
    <name evidence="2" type="ORF">J0X25_17705</name>
</gene>
<organism evidence="2 3">
    <name type="scientific">Haloterrigena alkaliphila</name>
    <dbReference type="NCBI Taxonomy" id="2816475"/>
    <lineage>
        <taxon>Archaea</taxon>
        <taxon>Methanobacteriati</taxon>
        <taxon>Methanobacteriota</taxon>
        <taxon>Stenosarchaea group</taxon>
        <taxon>Halobacteria</taxon>
        <taxon>Halobacteriales</taxon>
        <taxon>Natrialbaceae</taxon>
        <taxon>Haloterrigena</taxon>
    </lineage>
</organism>
<evidence type="ECO:0000313" key="2">
    <source>
        <dbReference type="EMBL" id="QSW99189.1"/>
    </source>
</evidence>
<dbReference type="AlphaFoldDB" id="A0A8A2VAW1"/>
<feature type="transmembrane region" description="Helical" evidence="1">
    <location>
        <begin position="50"/>
        <end position="70"/>
    </location>
</feature>
<keyword evidence="3" id="KW-1185">Reference proteome</keyword>
<feature type="transmembrane region" description="Helical" evidence="1">
    <location>
        <begin position="173"/>
        <end position="194"/>
    </location>
</feature>
<dbReference type="RefSeq" id="WP_207288797.1">
    <property type="nucleotide sequence ID" value="NZ_CP071462.1"/>
</dbReference>
<dbReference type="Proteomes" id="UP000663203">
    <property type="component" value="Chromosome"/>
</dbReference>
<keyword evidence="1" id="KW-1133">Transmembrane helix</keyword>
<feature type="transmembrane region" description="Helical" evidence="1">
    <location>
        <begin position="123"/>
        <end position="152"/>
    </location>
</feature>
<dbReference type="GeneID" id="63189180"/>
<keyword evidence="1" id="KW-0472">Membrane</keyword>
<accession>A0A8A2VAW1</accession>
<evidence type="ECO:0000256" key="1">
    <source>
        <dbReference type="SAM" id="Phobius"/>
    </source>
</evidence>
<dbReference type="EMBL" id="CP071462">
    <property type="protein sequence ID" value="QSW99189.1"/>
    <property type="molecule type" value="Genomic_DNA"/>
</dbReference>
<protein>
    <submittedName>
        <fullName evidence="2">Uncharacterized protein</fullName>
    </submittedName>
</protein>
<feature type="transmembrane region" description="Helical" evidence="1">
    <location>
        <begin position="309"/>
        <end position="329"/>
    </location>
</feature>
<proteinExistence type="predicted"/>
<feature type="transmembrane region" description="Helical" evidence="1">
    <location>
        <begin position="394"/>
        <end position="418"/>
    </location>
</feature>
<evidence type="ECO:0000313" key="3">
    <source>
        <dbReference type="Proteomes" id="UP000663203"/>
    </source>
</evidence>
<dbReference type="KEGG" id="hakz:J0X25_17705"/>
<name>A0A8A2VAW1_9EURY</name>
<feature type="transmembrane region" description="Helical" evidence="1">
    <location>
        <begin position="200"/>
        <end position="219"/>
    </location>
</feature>
<feature type="transmembrane region" description="Helical" evidence="1">
    <location>
        <begin position="269"/>
        <end position="289"/>
    </location>
</feature>
<keyword evidence="1" id="KW-0812">Transmembrane</keyword>
<feature type="transmembrane region" description="Helical" evidence="1">
    <location>
        <begin position="350"/>
        <end position="374"/>
    </location>
</feature>